<evidence type="ECO:0000256" key="2">
    <source>
        <dbReference type="ARBA" id="ARBA00022676"/>
    </source>
</evidence>
<feature type="transmembrane region" description="Helical" evidence="4">
    <location>
        <begin position="6"/>
        <end position="26"/>
    </location>
</feature>
<comment type="caution">
    <text evidence="5">The sequence shown here is derived from an EMBL/GenBank/DDBJ whole genome shotgun (WGS) entry which is preliminary data.</text>
</comment>
<dbReference type="PANTHER" id="PTHR43630">
    <property type="entry name" value="POLY-BETA-1,6-N-ACETYL-D-GLUCOSAMINE SYNTHASE"/>
    <property type="match status" value="1"/>
</dbReference>
<evidence type="ECO:0000256" key="3">
    <source>
        <dbReference type="ARBA" id="ARBA00022679"/>
    </source>
</evidence>
<keyword evidence="4" id="KW-1133">Transmembrane helix</keyword>
<evidence type="ECO:0000256" key="4">
    <source>
        <dbReference type="SAM" id="Phobius"/>
    </source>
</evidence>
<accession>A0A073J6U3</accession>
<dbReference type="STRING" id="2754.EH55_03955"/>
<protein>
    <submittedName>
        <fullName evidence="5">Glycosyl transferase family 2</fullName>
    </submittedName>
</protein>
<dbReference type="eggNOG" id="COG1215">
    <property type="taxonomic scope" value="Bacteria"/>
</dbReference>
<name>A0A073J6U3_9BACT</name>
<dbReference type="GO" id="GO:0016757">
    <property type="term" value="F:glycosyltransferase activity"/>
    <property type="evidence" value="ECO:0007669"/>
    <property type="project" value="UniProtKB-KW"/>
</dbReference>
<dbReference type="Proteomes" id="UP000027665">
    <property type="component" value="Unassembled WGS sequence"/>
</dbReference>
<dbReference type="PANTHER" id="PTHR43630:SF1">
    <property type="entry name" value="POLY-BETA-1,6-N-ACETYL-D-GLUCOSAMINE SYNTHASE"/>
    <property type="match status" value="1"/>
</dbReference>
<dbReference type="AlphaFoldDB" id="A0A073J6U3"/>
<feature type="transmembrane region" description="Helical" evidence="4">
    <location>
        <begin position="392"/>
        <end position="413"/>
    </location>
</feature>
<keyword evidence="6" id="KW-1185">Reference proteome</keyword>
<comment type="similarity">
    <text evidence="1">Belongs to the glycosyltransferase 2 family.</text>
</comment>
<evidence type="ECO:0000313" key="6">
    <source>
        <dbReference type="Proteomes" id="UP000027665"/>
    </source>
</evidence>
<keyword evidence="4" id="KW-0472">Membrane</keyword>
<proteinExistence type="inferred from homology"/>
<organism evidence="5 6">
    <name type="scientific">Synergistes jonesii</name>
    <dbReference type="NCBI Taxonomy" id="2754"/>
    <lineage>
        <taxon>Bacteria</taxon>
        <taxon>Thermotogati</taxon>
        <taxon>Synergistota</taxon>
        <taxon>Synergistia</taxon>
        <taxon>Synergistales</taxon>
        <taxon>Synergistaceae</taxon>
        <taxon>Synergistes</taxon>
    </lineage>
</organism>
<dbReference type="Pfam" id="PF13641">
    <property type="entry name" value="Glyco_tranf_2_3"/>
    <property type="match status" value="1"/>
</dbReference>
<keyword evidence="3 5" id="KW-0808">Transferase</keyword>
<evidence type="ECO:0000313" key="5">
    <source>
        <dbReference type="EMBL" id="KEJ93432.1"/>
    </source>
</evidence>
<feature type="transmembrane region" description="Helical" evidence="4">
    <location>
        <begin position="310"/>
        <end position="336"/>
    </location>
</feature>
<dbReference type="GeneID" id="90982496"/>
<dbReference type="OrthoDB" id="9797391at2"/>
<keyword evidence="4" id="KW-0812">Transmembrane</keyword>
<dbReference type="SUPFAM" id="SSF53448">
    <property type="entry name" value="Nucleotide-diphospho-sugar transferases"/>
    <property type="match status" value="1"/>
</dbReference>
<feature type="transmembrane region" description="Helical" evidence="4">
    <location>
        <begin position="356"/>
        <end position="380"/>
    </location>
</feature>
<reference evidence="5 6" key="1">
    <citation type="submission" date="2014-04" db="EMBL/GenBank/DDBJ databases">
        <title>Draft Genome Sequence of Synergistes jonesii.</title>
        <authorList>
            <person name="Coil D.A."/>
            <person name="Eisen J.A."/>
            <person name="Holland-Moritz H.E."/>
        </authorList>
    </citation>
    <scope>NUCLEOTIDE SEQUENCE [LARGE SCALE GENOMIC DNA]</scope>
    <source>
        <strain evidence="5 6">78-1</strain>
    </source>
</reference>
<dbReference type="EMBL" id="JMKI01000003">
    <property type="protein sequence ID" value="KEJ93432.1"/>
    <property type="molecule type" value="Genomic_DNA"/>
</dbReference>
<dbReference type="InterPro" id="IPR029044">
    <property type="entry name" value="Nucleotide-diphossugar_trans"/>
</dbReference>
<sequence>MNRTELFYWLIWWGWWIIQFVLYTFLTALMCDGIYQLIVSFRGFWSQKKLPQAKRYRRFAVLVPAHNEAAVIAPLLDSLAGQNYPKNCYKVYASCDNCTDDTAEIVRAHGAAALERFDREHNGKTWNVRWALTKIPFEEVDALAMFDADNLADKNFLMSMNNYMELHPEAEAIQGVLDVKNPDDNWLTRSYALAYWFTNRFWQLARGLWGLSCTLGGTGLVIRTATLERIGWNLQSLTEDLEMSTRLILSGSRVHWNDAAIIYDEKPQEMAVSRRQRTRWMQGHYWVFWHYGWDALKAFFVTRRLQYLDLFLYLLAPVKSCLGIIIMIGGMAFTLVNNMLLYPSSDIPQSALEWTLFFGLPLFSIIFFCLLCAIAGPSFHEKRFTLRYVKDTFAYFWFGLTWIPILFKAAFLAKDQGNWVKTEHTRGISLGDVGKP</sequence>
<keyword evidence="2" id="KW-0328">Glycosyltransferase</keyword>
<dbReference type="CDD" id="cd06438">
    <property type="entry name" value="EpsO_like"/>
    <property type="match status" value="1"/>
</dbReference>
<evidence type="ECO:0000256" key="1">
    <source>
        <dbReference type="ARBA" id="ARBA00006739"/>
    </source>
</evidence>
<dbReference type="Gene3D" id="3.90.550.10">
    <property type="entry name" value="Spore Coat Polysaccharide Biosynthesis Protein SpsA, Chain A"/>
    <property type="match status" value="1"/>
</dbReference>
<gene>
    <name evidence="5" type="ORF">EH55_03955</name>
</gene>
<dbReference type="RefSeq" id="WP_051682515.1">
    <property type="nucleotide sequence ID" value="NZ_CALIAO010000003.1"/>
</dbReference>